<evidence type="ECO:0000313" key="6">
    <source>
        <dbReference type="Proteomes" id="UP000198520"/>
    </source>
</evidence>
<evidence type="ECO:0000256" key="1">
    <source>
        <dbReference type="ARBA" id="ARBA00004948"/>
    </source>
</evidence>
<dbReference type="Pfam" id="PF03070">
    <property type="entry name" value="TENA_THI-4"/>
    <property type="match status" value="1"/>
</dbReference>
<evidence type="ECO:0000313" key="5">
    <source>
        <dbReference type="EMBL" id="SFF01401.1"/>
    </source>
</evidence>
<comment type="catalytic activity">
    <reaction evidence="2">
        <text>4-amino-5-aminomethyl-2-methylpyrimidine + H2O = 4-amino-5-hydroxymethyl-2-methylpyrimidine + NH4(+)</text>
        <dbReference type="Rhea" id="RHEA:31799"/>
        <dbReference type="ChEBI" id="CHEBI:15377"/>
        <dbReference type="ChEBI" id="CHEBI:16892"/>
        <dbReference type="ChEBI" id="CHEBI:28938"/>
        <dbReference type="ChEBI" id="CHEBI:63416"/>
        <dbReference type="EC" id="3.5.99.2"/>
    </reaction>
</comment>
<comment type="catalytic activity">
    <reaction evidence="2">
        <text>thiamine + H2O = 5-(2-hydroxyethyl)-4-methylthiazole + 4-amino-5-hydroxymethyl-2-methylpyrimidine + H(+)</text>
        <dbReference type="Rhea" id="RHEA:17509"/>
        <dbReference type="ChEBI" id="CHEBI:15377"/>
        <dbReference type="ChEBI" id="CHEBI:15378"/>
        <dbReference type="ChEBI" id="CHEBI:16892"/>
        <dbReference type="ChEBI" id="CHEBI:17957"/>
        <dbReference type="ChEBI" id="CHEBI:18385"/>
        <dbReference type="EC" id="3.5.99.2"/>
    </reaction>
</comment>
<dbReference type="EC" id="3.5.99.2" evidence="2"/>
<dbReference type="SUPFAM" id="SSF48613">
    <property type="entry name" value="Heme oxygenase-like"/>
    <property type="match status" value="1"/>
</dbReference>
<protein>
    <recommendedName>
        <fullName evidence="2">Aminopyrimidine aminohydrolase</fullName>
        <ecNumber evidence="2">3.5.99.2</ecNumber>
    </recommendedName>
</protein>
<comment type="similarity">
    <text evidence="2">Belongs to the TenA family.</text>
</comment>
<evidence type="ECO:0000256" key="3">
    <source>
        <dbReference type="SAM" id="MobiDB-lite"/>
    </source>
</evidence>
<evidence type="ECO:0000259" key="4">
    <source>
        <dbReference type="Pfam" id="PF03070"/>
    </source>
</evidence>
<evidence type="ECO:0000256" key="2">
    <source>
        <dbReference type="RuleBase" id="RU363093"/>
    </source>
</evidence>
<comment type="pathway">
    <text evidence="1 2">Cofactor biosynthesis; thiamine diphosphate biosynthesis.</text>
</comment>
<dbReference type="NCBIfam" id="TIGR04306">
    <property type="entry name" value="salvage_TenA"/>
    <property type="match status" value="1"/>
</dbReference>
<dbReference type="UniPathway" id="UPA00060"/>
<keyword evidence="2" id="KW-0784">Thiamine biosynthesis</keyword>
<dbReference type="Gene3D" id="1.20.910.10">
    <property type="entry name" value="Heme oxygenase-like"/>
    <property type="match status" value="1"/>
</dbReference>
<dbReference type="PANTHER" id="PTHR43198:SF2">
    <property type="entry name" value="SI:CH1073-67J19.1-RELATED"/>
    <property type="match status" value="1"/>
</dbReference>
<organism evidence="5 6">
    <name type="scientific">Flavimobilis marinus</name>
    <dbReference type="NCBI Taxonomy" id="285351"/>
    <lineage>
        <taxon>Bacteria</taxon>
        <taxon>Bacillati</taxon>
        <taxon>Actinomycetota</taxon>
        <taxon>Actinomycetes</taxon>
        <taxon>Micrococcales</taxon>
        <taxon>Jonesiaceae</taxon>
        <taxon>Flavimobilis</taxon>
    </lineage>
</organism>
<dbReference type="InterPro" id="IPR004305">
    <property type="entry name" value="Thiaminase-2/PQQC"/>
</dbReference>
<dbReference type="GO" id="GO:0009228">
    <property type="term" value="P:thiamine biosynthetic process"/>
    <property type="evidence" value="ECO:0007669"/>
    <property type="project" value="UniProtKB-KW"/>
</dbReference>
<dbReference type="RefSeq" id="WP_093376109.1">
    <property type="nucleotide sequence ID" value="NZ_BNAN01000002.1"/>
</dbReference>
<dbReference type="STRING" id="285351.SAMN04488035_1180"/>
<dbReference type="GO" id="GO:0050334">
    <property type="term" value="F:thiaminase activity"/>
    <property type="evidence" value="ECO:0007669"/>
    <property type="project" value="UniProtKB-EC"/>
</dbReference>
<name>A0A1I2FA49_9MICO</name>
<dbReference type="Proteomes" id="UP000198520">
    <property type="component" value="Unassembled WGS sequence"/>
</dbReference>
<feature type="domain" description="Thiaminase-2/PQQC" evidence="4">
    <location>
        <begin position="34"/>
        <end position="232"/>
    </location>
</feature>
<accession>A0A1I2FA49</accession>
<dbReference type="AlphaFoldDB" id="A0A1I2FA49"/>
<dbReference type="GO" id="GO:0005829">
    <property type="term" value="C:cytosol"/>
    <property type="evidence" value="ECO:0007669"/>
    <property type="project" value="TreeGrafter"/>
</dbReference>
<sequence length="238" mass="26224">MPSPTPVLSPASAVDAPNDDPSTPTFSQTAWRRTAEIRRAIDVHPFLTGLADGSLARETFVEYMRQDALYLVDYGRALASCAQRAVDAEDVIFWSGSAEGAVREERSLHATHIDGLAVASRSPTTTAYTSYLLAVSARGSYAELVAAVLPCFWIYDDVGRRLRASVDDLANHPYGDWISTYGDPAFTAATRTARRVADRVAHCADAGTVERMHAAFAQASRYEWMFWDAAYRHETWPV</sequence>
<feature type="region of interest" description="Disordered" evidence="3">
    <location>
        <begin position="1"/>
        <end position="27"/>
    </location>
</feature>
<gene>
    <name evidence="5" type="ORF">SAMN04488035_1180</name>
</gene>
<proteinExistence type="inferred from homology"/>
<keyword evidence="6" id="KW-1185">Reference proteome</keyword>
<dbReference type="InterPro" id="IPR050967">
    <property type="entry name" value="Thiamine_Salvage_TenA"/>
</dbReference>
<dbReference type="EMBL" id="FONZ01000002">
    <property type="protein sequence ID" value="SFF01401.1"/>
    <property type="molecule type" value="Genomic_DNA"/>
</dbReference>
<keyword evidence="2" id="KW-0378">Hydrolase</keyword>
<dbReference type="CDD" id="cd19365">
    <property type="entry name" value="TenA_C-like"/>
    <property type="match status" value="1"/>
</dbReference>
<comment type="function">
    <text evidence="2">Catalyzes an amino-pyrimidine hydrolysis reaction at the C5' of the pyrimidine moiety of thiamine compounds, a reaction that is part of a thiamine salvage pathway.</text>
</comment>
<dbReference type="InterPro" id="IPR016084">
    <property type="entry name" value="Haem_Oase-like_multi-hlx"/>
</dbReference>
<reference evidence="6" key="1">
    <citation type="submission" date="2016-10" db="EMBL/GenBank/DDBJ databases">
        <authorList>
            <person name="Varghese N."/>
            <person name="Submissions S."/>
        </authorList>
    </citation>
    <scope>NUCLEOTIDE SEQUENCE [LARGE SCALE GENOMIC DNA]</scope>
    <source>
        <strain evidence="6">DSM 19083</strain>
    </source>
</reference>
<dbReference type="OrthoDB" id="34166at2"/>
<dbReference type="InterPro" id="IPR027574">
    <property type="entry name" value="Thiaminase_II"/>
</dbReference>
<dbReference type="GO" id="GO:0009229">
    <property type="term" value="P:thiamine diphosphate biosynthetic process"/>
    <property type="evidence" value="ECO:0007669"/>
    <property type="project" value="UniProtKB-UniPathway"/>
</dbReference>
<dbReference type="PANTHER" id="PTHR43198">
    <property type="entry name" value="BIFUNCTIONAL TH2 PROTEIN"/>
    <property type="match status" value="1"/>
</dbReference>